<evidence type="ECO:0000313" key="3">
    <source>
        <dbReference type="Proteomes" id="UP000254230"/>
    </source>
</evidence>
<feature type="region of interest" description="Disordered" evidence="1">
    <location>
        <begin position="1"/>
        <end position="46"/>
    </location>
</feature>
<dbReference type="RefSeq" id="WP_165483188.1">
    <property type="nucleotide sequence ID" value="NZ_CAAAIL010000003.1"/>
</dbReference>
<organism evidence="2 3">
    <name type="scientific">Legionella quateirensis</name>
    <dbReference type="NCBI Taxonomy" id="45072"/>
    <lineage>
        <taxon>Bacteria</taxon>
        <taxon>Pseudomonadati</taxon>
        <taxon>Pseudomonadota</taxon>
        <taxon>Gammaproteobacteria</taxon>
        <taxon>Legionellales</taxon>
        <taxon>Legionellaceae</taxon>
        <taxon>Legionella</taxon>
    </lineage>
</organism>
<dbReference type="EMBL" id="UGOW01000001">
    <property type="protein sequence ID" value="STY17389.1"/>
    <property type="molecule type" value="Genomic_DNA"/>
</dbReference>
<evidence type="ECO:0000256" key="1">
    <source>
        <dbReference type="SAM" id="MobiDB-lite"/>
    </source>
</evidence>
<gene>
    <name evidence="2" type="ORF">NCTC12376_01187</name>
</gene>
<proteinExistence type="predicted"/>
<feature type="compositionally biased region" description="Basic and acidic residues" evidence="1">
    <location>
        <begin position="11"/>
        <end position="27"/>
    </location>
</feature>
<name>A0A378KT84_9GAMM</name>
<dbReference type="AlphaFoldDB" id="A0A378KT84"/>
<accession>A0A378KT84</accession>
<dbReference type="Proteomes" id="UP000254230">
    <property type="component" value="Unassembled WGS sequence"/>
</dbReference>
<protein>
    <submittedName>
        <fullName evidence="2">Uncharacterized protein</fullName>
    </submittedName>
</protein>
<sequence>MARCQLLEIPRSTRDDGSMIRHPERSEGSPNAGTEPHSGEPSLHSG</sequence>
<evidence type="ECO:0000313" key="2">
    <source>
        <dbReference type="EMBL" id="STY17389.1"/>
    </source>
</evidence>
<reference evidence="2 3" key="1">
    <citation type="submission" date="2018-06" db="EMBL/GenBank/DDBJ databases">
        <authorList>
            <consortium name="Pathogen Informatics"/>
            <person name="Doyle S."/>
        </authorList>
    </citation>
    <scope>NUCLEOTIDE SEQUENCE [LARGE SCALE GENOMIC DNA]</scope>
    <source>
        <strain evidence="2 3">NCTC12376</strain>
    </source>
</reference>